<gene>
    <name evidence="11" type="ORF">PPYR_11467</name>
</gene>
<comment type="subcellular location">
    <subcellularLocation>
        <location evidence="9">Endomembrane system</location>
        <topology evidence="9">Single-pass membrane protein</topology>
    </subcellularLocation>
    <subcellularLocation>
        <location evidence="1">Membrane</location>
        <topology evidence="1">Single-pass type II membrane protein</topology>
    </subcellularLocation>
</comment>
<dbReference type="AlphaFoldDB" id="A0A5N4ABK1"/>
<keyword evidence="8" id="KW-0472">Membrane</keyword>
<evidence type="ECO:0000256" key="4">
    <source>
        <dbReference type="ARBA" id="ARBA00022679"/>
    </source>
</evidence>
<comment type="caution">
    <text evidence="11">The sequence shown here is derived from an EMBL/GenBank/DDBJ whole genome shotgun (WGS) entry which is preliminary data.</text>
</comment>
<keyword evidence="4" id="KW-0808">Transferase</keyword>
<dbReference type="Gene3D" id="3.90.550.50">
    <property type="match status" value="1"/>
</dbReference>
<keyword evidence="3" id="KW-0328">Glycosyltransferase</keyword>
<dbReference type="Pfam" id="PF02434">
    <property type="entry name" value="Fringe"/>
    <property type="match status" value="1"/>
</dbReference>
<keyword evidence="6" id="KW-0735">Signal-anchor</keyword>
<dbReference type="EMBL" id="VVIM01000008">
    <property type="protein sequence ID" value="KAB0794628.1"/>
    <property type="molecule type" value="Genomic_DNA"/>
</dbReference>
<feature type="domain" description="Fringe-like glycosyltransferase" evidence="10">
    <location>
        <begin position="2"/>
        <end position="212"/>
    </location>
</feature>
<evidence type="ECO:0000256" key="9">
    <source>
        <dbReference type="ARBA" id="ARBA00037847"/>
    </source>
</evidence>
<dbReference type="GO" id="GO:0016020">
    <property type="term" value="C:membrane"/>
    <property type="evidence" value="ECO:0007669"/>
    <property type="project" value="UniProtKB-SubCell"/>
</dbReference>
<evidence type="ECO:0000256" key="6">
    <source>
        <dbReference type="ARBA" id="ARBA00022968"/>
    </source>
</evidence>
<dbReference type="InParanoid" id="A0A5N4ABK1"/>
<proteinExistence type="inferred from homology"/>
<evidence type="ECO:0000313" key="11">
    <source>
        <dbReference type="EMBL" id="KAB0794628.1"/>
    </source>
</evidence>
<evidence type="ECO:0000256" key="2">
    <source>
        <dbReference type="ARBA" id="ARBA00008661"/>
    </source>
</evidence>
<organism evidence="11 12">
    <name type="scientific">Photinus pyralis</name>
    <name type="common">Common eastern firefly</name>
    <name type="synonym">Lampyris pyralis</name>
    <dbReference type="NCBI Taxonomy" id="7054"/>
    <lineage>
        <taxon>Eukaryota</taxon>
        <taxon>Metazoa</taxon>
        <taxon>Ecdysozoa</taxon>
        <taxon>Arthropoda</taxon>
        <taxon>Hexapoda</taxon>
        <taxon>Insecta</taxon>
        <taxon>Pterygota</taxon>
        <taxon>Neoptera</taxon>
        <taxon>Endopterygota</taxon>
        <taxon>Coleoptera</taxon>
        <taxon>Polyphaga</taxon>
        <taxon>Elateriformia</taxon>
        <taxon>Elateroidea</taxon>
        <taxon>Lampyridae</taxon>
        <taxon>Lampyrinae</taxon>
        <taxon>Photinus</taxon>
    </lineage>
</organism>
<evidence type="ECO:0000256" key="3">
    <source>
        <dbReference type="ARBA" id="ARBA00022676"/>
    </source>
</evidence>
<sequence>MAKKQTWFFTDVNDENLQNLTDDHMINTKCGRSHSIRDLCCKMGVEINTFLTVSKSRWFCHFDDDNYVNIPKLVDVLNGYDPNGDWYLGKPSIKYKYPVYNKKTKTKTKLWFGTGGAGICISRPLVTKMKPFTIGDQFMRTCYAVINGDDVTVAYIAHLQNISLTVIDKFHSHFEKFKSFPRETIEDEVSFGYQNKNIIEIEGFDLKVDPTRFLSLHCILFPGVDFCSKMDWGPVQKYADENTTIS</sequence>
<evidence type="ECO:0000256" key="8">
    <source>
        <dbReference type="ARBA" id="ARBA00023136"/>
    </source>
</evidence>
<evidence type="ECO:0000256" key="5">
    <source>
        <dbReference type="ARBA" id="ARBA00022692"/>
    </source>
</evidence>
<name>A0A5N4ABK1_PHOPY</name>
<evidence type="ECO:0000259" key="10">
    <source>
        <dbReference type="Pfam" id="PF02434"/>
    </source>
</evidence>
<keyword evidence="12" id="KW-1185">Reference proteome</keyword>
<evidence type="ECO:0000313" key="12">
    <source>
        <dbReference type="Proteomes" id="UP000327044"/>
    </source>
</evidence>
<dbReference type="GO" id="GO:0016757">
    <property type="term" value="F:glycosyltransferase activity"/>
    <property type="evidence" value="ECO:0007669"/>
    <property type="project" value="UniProtKB-KW"/>
</dbReference>
<dbReference type="GO" id="GO:0012505">
    <property type="term" value="C:endomembrane system"/>
    <property type="evidence" value="ECO:0007669"/>
    <property type="project" value="UniProtKB-SubCell"/>
</dbReference>
<accession>A0A5N4ABK1</accession>
<dbReference type="InterPro" id="IPR003378">
    <property type="entry name" value="Fringe-like_glycosylTrfase"/>
</dbReference>
<reference evidence="11 12" key="1">
    <citation type="journal article" date="2018" name="Elife">
        <title>Firefly genomes illuminate parallel origins of bioluminescence in beetles.</title>
        <authorList>
            <person name="Fallon T.R."/>
            <person name="Lower S.E."/>
            <person name="Chang C.H."/>
            <person name="Bessho-Uehara M."/>
            <person name="Martin G.J."/>
            <person name="Bewick A.J."/>
            <person name="Behringer M."/>
            <person name="Debat H.J."/>
            <person name="Wong I."/>
            <person name="Day J.C."/>
            <person name="Suvorov A."/>
            <person name="Silva C.J."/>
            <person name="Stanger-Hall K.F."/>
            <person name="Hall D.W."/>
            <person name="Schmitz R.J."/>
            <person name="Nelson D.R."/>
            <person name="Lewis S.M."/>
            <person name="Shigenobu S."/>
            <person name="Bybee S.M."/>
            <person name="Larracuente A.M."/>
            <person name="Oba Y."/>
            <person name="Weng J.K."/>
        </authorList>
    </citation>
    <scope>NUCLEOTIDE SEQUENCE [LARGE SCALE GENOMIC DNA]</scope>
    <source>
        <strain evidence="11">1611_PpyrPB1</strain>
        <tissue evidence="11">Whole body</tissue>
    </source>
</reference>
<dbReference type="PANTHER" id="PTHR10811">
    <property type="entry name" value="FRINGE-RELATED"/>
    <property type="match status" value="1"/>
</dbReference>
<keyword evidence="7" id="KW-1133">Transmembrane helix</keyword>
<protein>
    <recommendedName>
        <fullName evidence="10">Fringe-like glycosyltransferase domain-containing protein</fullName>
    </recommendedName>
</protein>
<keyword evidence="5" id="KW-0812">Transmembrane</keyword>
<comment type="similarity">
    <text evidence="2">Belongs to the glycosyltransferase 31 family.</text>
</comment>
<evidence type="ECO:0000256" key="7">
    <source>
        <dbReference type="ARBA" id="ARBA00022989"/>
    </source>
</evidence>
<evidence type="ECO:0000256" key="1">
    <source>
        <dbReference type="ARBA" id="ARBA00004606"/>
    </source>
</evidence>
<dbReference type="Proteomes" id="UP000327044">
    <property type="component" value="Unassembled WGS sequence"/>
</dbReference>